<evidence type="ECO:0000256" key="1">
    <source>
        <dbReference type="SAM" id="SignalP"/>
    </source>
</evidence>
<dbReference type="Proteomes" id="UP000008068">
    <property type="component" value="Unassembled WGS sequence"/>
</dbReference>
<organism evidence="3">
    <name type="scientific">Caenorhabditis brenneri</name>
    <name type="common">Nematode worm</name>
    <dbReference type="NCBI Taxonomy" id="135651"/>
    <lineage>
        <taxon>Eukaryota</taxon>
        <taxon>Metazoa</taxon>
        <taxon>Ecdysozoa</taxon>
        <taxon>Nematoda</taxon>
        <taxon>Chromadorea</taxon>
        <taxon>Rhabditida</taxon>
        <taxon>Rhabditina</taxon>
        <taxon>Rhabditomorpha</taxon>
        <taxon>Rhabditoidea</taxon>
        <taxon>Rhabditidae</taxon>
        <taxon>Peloderinae</taxon>
        <taxon>Caenorhabditis</taxon>
    </lineage>
</organism>
<keyword evidence="1" id="KW-0732">Signal</keyword>
<dbReference type="PANTHER" id="PTHR35182:SF2">
    <property type="entry name" value="CONSERVED DOMAIN PROTEIN-RELATED"/>
    <property type="match status" value="1"/>
</dbReference>
<name>G0PKD2_CAEBE</name>
<dbReference type="OrthoDB" id="5834424at2759"/>
<dbReference type="InParanoid" id="G0PKD2"/>
<gene>
    <name evidence="2" type="ORF">CAEBREN_08165</name>
</gene>
<dbReference type="EMBL" id="GL380847">
    <property type="protein sequence ID" value="EGT32033.1"/>
    <property type="molecule type" value="Genomic_DNA"/>
</dbReference>
<dbReference type="AlphaFoldDB" id="G0PKD2"/>
<protein>
    <submittedName>
        <fullName evidence="2">Uncharacterized protein</fullName>
    </submittedName>
</protein>
<accession>G0PKD2</accession>
<feature type="chain" id="PRO_5003407571" evidence="1">
    <location>
        <begin position="17"/>
        <end position="125"/>
    </location>
</feature>
<sequence length="125" mass="13950">MKTIFFLLALSASVHSFDDVNTKVGAKDVLLKFHANKAEAFTRRLSDGRFQQWNLIGSNKGTWVDEKGKKVPSSNYVYVPPNSLKIKKVTKADEGSYDHVEAPIPLPPGVDHIDPGFTEFFVKVD</sequence>
<feature type="signal peptide" evidence="1">
    <location>
        <begin position="1"/>
        <end position="16"/>
    </location>
</feature>
<proteinExistence type="predicted"/>
<reference evidence="3" key="1">
    <citation type="submission" date="2011-07" db="EMBL/GenBank/DDBJ databases">
        <authorList>
            <consortium name="Caenorhabditis brenneri Sequencing and Analysis Consortium"/>
            <person name="Wilson R.K."/>
        </authorList>
    </citation>
    <scope>NUCLEOTIDE SEQUENCE [LARGE SCALE GENOMIC DNA]</scope>
    <source>
        <strain evidence="3">PB2801</strain>
    </source>
</reference>
<dbReference type="PANTHER" id="PTHR35182">
    <property type="entry name" value="PROTEIN CBG13762"/>
    <property type="match status" value="1"/>
</dbReference>
<keyword evidence="3" id="KW-1185">Reference proteome</keyword>
<evidence type="ECO:0000313" key="2">
    <source>
        <dbReference type="EMBL" id="EGT32033.1"/>
    </source>
</evidence>
<evidence type="ECO:0000313" key="3">
    <source>
        <dbReference type="Proteomes" id="UP000008068"/>
    </source>
</evidence>
<dbReference type="HOGENOM" id="CLU_1929470_0_0_1"/>